<dbReference type="SUPFAM" id="SSF52402">
    <property type="entry name" value="Adenine nucleotide alpha hydrolases-like"/>
    <property type="match status" value="2"/>
</dbReference>
<reference evidence="5 6" key="1">
    <citation type="journal article" date="2011" name="Stand. Genomic Sci.">
        <title>High quality draft genome sequence of Segniliparus rugosus CDC 945(T)= (ATCC BAA-974(T)).</title>
        <authorList>
            <person name="Earl A.M."/>
            <person name="Desjardins C.A."/>
            <person name="Fitzgerald M.G."/>
            <person name="Arachchi H.M."/>
            <person name="Zeng Q."/>
            <person name="Mehta T."/>
            <person name="Griggs A."/>
            <person name="Birren B.W."/>
            <person name="Toney N.C."/>
            <person name="Carr J."/>
            <person name="Posey J."/>
            <person name="Butler W.R."/>
        </authorList>
    </citation>
    <scope>NUCLEOTIDE SEQUENCE [LARGE SCALE GENOMIC DNA]</scope>
    <source>
        <strain evidence="6">ATCC BAA-974 / DSM 45345 / CCUG 50838 / CIP 108380 / JCM 13579 / CDC 945</strain>
    </source>
</reference>
<dbReference type="InterPro" id="IPR014729">
    <property type="entry name" value="Rossmann-like_a/b/a_fold"/>
</dbReference>
<dbReference type="RefSeq" id="WP_021030096.1">
    <property type="nucleotide sequence ID" value="NZ_KI391953.1"/>
</dbReference>
<proteinExistence type="inferred from homology"/>
<evidence type="ECO:0000313" key="5">
    <source>
        <dbReference type="EMBL" id="ERG69247.1"/>
    </source>
</evidence>
<keyword evidence="6" id="KW-1185">Reference proteome</keyword>
<dbReference type="PRINTS" id="PR01438">
    <property type="entry name" value="UNVRSLSTRESS"/>
</dbReference>
<feature type="domain" description="UspA" evidence="4">
    <location>
        <begin position="10"/>
        <end position="146"/>
    </location>
</feature>
<evidence type="ECO:0000256" key="2">
    <source>
        <dbReference type="ARBA" id="ARBA00022741"/>
    </source>
</evidence>
<dbReference type="eggNOG" id="COG0589">
    <property type="taxonomic scope" value="Bacteria"/>
</dbReference>
<comment type="caution">
    <text evidence="5">The sequence shown here is derived from an EMBL/GenBank/DDBJ whole genome shotgun (WGS) entry which is preliminary data.</text>
</comment>
<dbReference type="InterPro" id="IPR006016">
    <property type="entry name" value="UspA"/>
</dbReference>
<dbReference type="PANTHER" id="PTHR46268">
    <property type="entry name" value="STRESS RESPONSE PROTEIN NHAX"/>
    <property type="match status" value="1"/>
</dbReference>
<gene>
    <name evidence="5" type="ORF">HMPREF9336_04138</name>
</gene>
<dbReference type="EMBL" id="ACZI02000002">
    <property type="protein sequence ID" value="ERG69247.1"/>
    <property type="molecule type" value="Genomic_DNA"/>
</dbReference>
<evidence type="ECO:0000313" key="6">
    <source>
        <dbReference type="Proteomes" id="UP000004816"/>
    </source>
</evidence>
<dbReference type="STRING" id="679197.HMPREF9336_04138"/>
<evidence type="ECO:0000256" key="1">
    <source>
        <dbReference type="ARBA" id="ARBA00008791"/>
    </source>
</evidence>
<keyword evidence="2" id="KW-0547">Nucleotide-binding</keyword>
<dbReference type="HOGENOM" id="CLU_049301_2_3_11"/>
<evidence type="ECO:0000259" key="4">
    <source>
        <dbReference type="Pfam" id="PF00582"/>
    </source>
</evidence>
<protein>
    <recommendedName>
        <fullName evidence="4">UspA domain-containing protein</fullName>
    </recommendedName>
</protein>
<evidence type="ECO:0000256" key="3">
    <source>
        <dbReference type="ARBA" id="ARBA00022840"/>
    </source>
</evidence>
<comment type="similarity">
    <text evidence="1">Belongs to the universal stress protein A family.</text>
</comment>
<accession>U1M1J2</accession>
<dbReference type="Gene3D" id="3.40.50.620">
    <property type="entry name" value="HUPs"/>
    <property type="match status" value="2"/>
</dbReference>
<dbReference type="GO" id="GO:0005524">
    <property type="term" value="F:ATP binding"/>
    <property type="evidence" value="ECO:0007669"/>
    <property type="project" value="UniProtKB-KW"/>
</dbReference>
<dbReference type="InterPro" id="IPR006015">
    <property type="entry name" value="Universal_stress_UspA"/>
</dbReference>
<keyword evidence="3" id="KW-0067">ATP-binding</keyword>
<dbReference type="PANTHER" id="PTHR46268:SF27">
    <property type="entry name" value="UNIVERSAL STRESS PROTEIN RV2623"/>
    <property type="match status" value="1"/>
</dbReference>
<organism evidence="5 6">
    <name type="scientific">Segniliparus rugosus (strain ATCC BAA-974 / DSM 45345 / CCUG 50838 / CIP 108380 / JCM 13579 / CDC 945)</name>
    <dbReference type="NCBI Taxonomy" id="679197"/>
    <lineage>
        <taxon>Bacteria</taxon>
        <taxon>Bacillati</taxon>
        <taxon>Actinomycetota</taxon>
        <taxon>Actinomycetes</taxon>
        <taxon>Mycobacteriales</taxon>
        <taxon>Segniliparaceae</taxon>
        <taxon>Segniliparus</taxon>
    </lineage>
</organism>
<name>U1M1J2_SEGRC</name>
<dbReference type="AlphaFoldDB" id="U1M1J2"/>
<dbReference type="Pfam" id="PF00582">
    <property type="entry name" value="Usp"/>
    <property type="match status" value="2"/>
</dbReference>
<dbReference type="Proteomes" id="UP000004816">
    <property type="component" value="Unassembled WGS sequence"/>
</dbReference>
<dbReference type="OrthoDB" id="3174546at2"/>
<feature type="domain" description="UspA" evidence="4">
    <location>
        <begin position="157"/>
        <end position="295"/>
    </location>
</feature>
<sequence length="303" mass="32626">MNTTHEEPMIHVGVDGSVASVCAVRWAAQEARRRNVPLRLVHSVDYTGIAFGYNLGFSQSFFDAMENDTKAFLAEAGREARAVYPNIEIHVKQLTGPPASALIEASKHALLTVVGARGTGGFAELLAGSVAIDLAARAHSPVAVVRAGDGAARSAGPVVVGVDGSPTSEEAVAWAFEEASFRHADLVAMHAWAELPSPTIYTYGTEYLADWDDAKNRHEEILAERLAGWQEKYPDVRVHREVVSWSPKETLVRHSQKAQLIVVGGRGRGEFVGALLGSTGRALVHHAACPVLIVRPRTAQKEQ</sequence>